<comment type="caution">
    <text evidence="1">The sequence shown here is derived from an EMBL/GenBank/DDBJ whole genome shotgun (WGS) entry which is preliminary data.</text>
</comment>
<gene>
    <name evidence="1" type="ORF">HUJ06_008463</name>
</gene>
<keyword evidence="2" id="KW-1185">Reference proteome</keyword>
<name>A0A822YYS2_NELNU</name>
<dbReference type="AlphaFoldDB" id="A0A822YYS2"/>
<dbReference type="EMBL" id="DUZY01000004">
    <property type="protein sequence ID" value="DAD37822.1"/>
    <property type="molecule type" value="Genomic_DNA"/>
</dbReference>
<dbReference type="Proteomes" id="UP000607653">
    <property type="component" value="Unassembled WGS sequence"/>
</dbReference>
<evidence type="ECO:0000313" key="2">
    <source>
        <dbReference type="Proteomes" id="UP000607653"/>
    </source>
</evidence>
<sequence>MHHGFYSPDVQTSTSDLRSAQIRMVEECLRFAGVPGNLCHQFLTLFISVSIAFLNRQIGNAISSFESE</sequence>
<protein>
    <submittedName>
        <fullName evidence="1">Uncharacterized protein</fullName>
    </submittedName>
</protein>
<evidence type="ECO:0000313" key="1">
    <source>
        <dbReference type="EMBL" id="DAD37822.1"/>
    </source>
</evidence>
<proteinExistence type="predicted"/>
<organism evidence="1 2">
    <name type="scientific">Nelumbo nucifera</name>
    <name type="common">Sacred lotus</name>
    <dbReference type="NCBI Taxonomy" id="4432"/>
    <lineage>
        <taxon>Eukaryota</taxon>
        <taxon>Viridiplantae</taxon>
        <taxon>Streptophyta</taxon>
        <taxon>Embryophyta</taxon>
        <taxon>Tracheophyta</taxon>
        <taxon>Spermatophyta</taxon>
        <taxon>Magnoliopsida</taxon>
        <taxon>Proteales</taxon>
        <taxon>Nelumbonaceae</taxon>
        <taxon>Nelumbo</taxon>
    </lineage>
</organism>
<reference evidence="1 2" key="1">
    <citation type="journal article" date="2020" name="Mol. Biol. Evol.">
        <title>Distinct Expression and Methylation Patterns for Genes with Different Fates following a Single Whole-Genome Duplication in Flowering Plants.</title>
        <authorList>
            <person name="Shi T."/>
            <person name="Rahmani R.S."/>
            <person name="Gugger P.F."/>
            <person name="Wang M."/>
            <person name="Li H."/>
            <person name="Zhang Y."/>
            <person name="Li Z."/>
            <person name="Wang Q."/>
            <person name="Van de Peer Y."/>
            <person name="Marchal K."/>
            <person name="Chen J."/>
        </authorList>
    </citation>
    <scope>NUCLEOTIDE SEQUENCE [LARGE SCALE GENOMIC DNA]</scope>
    <source>
        <tissue evidence="1">Leaf</tissue>
    </source>
</reference>
<accession>A0A822YYS2</accession>